<dbReference type="SUPFAM" id="SSF55920">
    <property type="entry name" value="Creatinase/aminopeptidase"/>
    <property type="match status" value="1"/>
</dbReference>
<feature type="non-terminal residue" evidence="9">
    <location>
        <position position="151"/>
    </location>
</feature>
<proteinExistence type="inferred from homology"/>
<evidence type="ECO:0000256" key="5">
    <source>
        <dbReference type="ARBA" id="ARBA00022723"/>
    </source>
</evidence>
<dbReference type="Pfam" id="PF00557">
    <property type="entry name" value="Peptidase_M24"/>
    <property type="match status" value="1"/>
</dbReference>
<evidence type="ECO:0000256" key="3">
    <source>
        <dbReference type="ARBA" id="ARBA00008766"/>
    </source>
</evidence>
<evidence type="ECO:0000256" key="4">
    <source>
        <dbReference type="ARBA" id="ARBA00012574"/>
    </source>
</evidence>
<comment type="caution">
    <text evidence="9">The sequence shown here is derived from an EMBL/GenBank/DDBJ whole genome shotgun (WGS) entry which is preliminary data.</text>
</comment>
<dbReference type="Gene3D" id="3.90.230.10">
    <property type="entry name" value="Creatinase/methionine aminopeptidase superfamily"/>
    <property type="match status" value="1"/>
</dbReference>
<evidence type="ECO:0000259" key="8">
    <source>
        <dbReference type="Pfam" id="PF00557"/>
    </source>
</evidence>
<evidence type="ECO:0000313" key="10">
    <source>
        <dbReference type="Proteomes" id="UP001183586"/>
    </source>
</evidence>
<sequence>LRGYDAGVDAALHDKVTAERDTEFRVFLSEMRLIKDEFEIADLRHACEATVRGFEDVVRLLGTDTPTLERAIEGTFWTRARIEGNDVGYASVCAAGPHATTLHWVRNDGETRPGDLLLLDAGVESRNLYTADVTRTLPVDGRFTPVQRKVY</sequence>
<dbReference type="EC" id="3.4.11.9" evidence="4"/>
<evidence type="ECO:0000256" key="2">
    <source>
        <dbReference type="ARBA" id="ARBA00001936"/>
    </source>
</evidence>
<dbReference type="PANTHER" id="PTHR43226">
    <property type="entry name" value="XAA-PRO AMINOPEPTIDASE 3"/>
    <property type="match status" value="1"/>
</dbReference>
<gene>
    <name evidence="9" type="ORF">RM641_37260</name>
</gene>
<organism evidence="9 10">
    <name type="scientific">Streptomyces dubilierae</name>
    <dbReference type="NCBI Taxonomy" id="3075533"/>
    <lineage>
        <taxon>Bacteria</taxon>
        <taxon>Bacillati</taxon>
        <taxon>Actinomycetota</taxon>
        <taxon>Actinomycetes</taxon>
        <taxon>Kitasatosporales</taxon>
        <taxon>Streptomycetaceae</taxon>
        <taxon>Streptomyces</taxon>
    </lineage>
</organism>
<comment type="similarity">
    <text evidence="3">Belongs to the peptidase M24B family.</text>
</comment>
<dbReference type="RefSeq" id="WP_311689295.1">
    <property type="nucleotide sequence ID" value="NZ_JAVREU010000061.1"/>
</dbReference>
<dbReference type="InterPro" id="IPR052433">
    <property type="entry name" value="X-Pro_dipept-like"/>
</dbReference>
<keyword evidence="10" id="KW-1185">Reference proteome</keyword>
<reference evidence="10" key="1">
    <citation type="submission" date="2023-07" db="EMBL/GenBank/DDBJ databases">
        <title>30 novel species of actinomycetes from the DSMZ collection.</title>
        <authorList>
            <person name="Nouioui I."/>
        </authorList>
    </citation>
    <scope>NUCLEOTIDE SEQUENCE [LARGE SCALE GENOMIC DNA]</scope>
    <source>
        <strain evidence="10">DSM 41921</strain>
    </source>
</reference>
<evidence type="ECO:0000256" key="1">
    <source>
        <dbReference type="ARBA" id="ARBA00001424"/>
    </source>
</evidence>
<dbReference type="InterPro" id="IPR000994">
    <property type="entry name" value="Pept_M24"/>
</dbReference>
<accession>A0ABU2PLN0</accession>
<evidence type="ECO:0000256" key="6">
    <source>
        <dbReference type="ARBA" id="ARBA00022801"/>
    </source>
</evidence>
<dbReference type="Proteomes" id="UP001183586">
    <property type="component" value="Unassembled WGS sequence"/>
</dbReference>
<name>A0ABU2PLN0_9ACTN</name>
<protein>
    <recommendedName>
        <fullName evidence="4">Xaa-Pro aminopeptidase</fullName>
        <ecNumber evidence="4">3.4.11.9</ecNumber>
    </recommendedName>
</protein>
<comment type="catalytic activity">
    <reaction evidence="1">
        <text>Release of any N-terminal amino acid, including proline, that is linked to proline, even from a dipeptide or tripeptide.</text>
        <dbReference type="EC" id="3.4.11.9"/>
    </reaction>
</comment>
<evidence type="ECO:0000256" key="7">
    <source>
        <dbReference type="ARBA" id="ARBA00023211"/>
    </source>
</evidence>
<dbReference type="InterPro" id="IPR036005">
    <property type="entry name" value="Creatinase/aminopeptidase-like"/>
</dbReference>
<dbReference type="EMBL" id="JAVREU010000061">
    <property type="protein sequence ID" value="MDT0393070.1"/>
    <property type="molecule type" value="Genomic_DNA"/>
</dbReference>
<dbReference type="PANTHER" id="PTHR43226:SF4">
    <property type="entry name" value="XAA-PRO AMINOPEPTIDASE 3"/>
    <property type="match status" value="1"/>
</dbReference>
<keyword evidence="7" id="KW-0464">Manganese</keyword>
<comment type="cofactor">
    <cofactor evidence="2">
        <name>Mn(2+)</name>
        <dbReference type="ChEBI" id="CHEBI:29035"/>
    </cofactor>
</comment>
<feature type="domain" description="Peptidase M24" evidence="8">
    <location>
        <begin position="42"/>
        <end position="151"/>
    </location>
</feature>
<keyword evidence="5" id="KW-0479">Metal-binding</keyword>
<feature type="non-terminal residue" evidence="9">
    <location>
        <position position="1"/>
    </location>
</feature>
<evidence type="ECO:0000313" key="9">
    <source>
        <dbReference type="EMBL" id="MDT0393070.1"/>
    </source>
</evidence>
<keyword evidence="6" id="KW-0378">Hydrolase</keyword>